<dbReference type="InterPro" id="IPR006674">
    <property type="entry name" value="HD_domain"/>
</dbReference>
<dbReference type="Gene3D" id="1.10.3210.10">
    <property type="entry name" value="Hypothetical protein af1432"/>
    <property type="match status" value="1"/>
</dbReference>
<dbReference type="GO" id="GO:0005737">
    <property type="term" value="C:cytoplasm"/>
    <property type="evidence" value="ECO:0007669"/>
    <property type="project" value="TreeGrafter"/>
</dbReference>
<keyword evidence="2 4" id="KW-0378">Hydrolase</keyword>
<gene>
    <name evidence="4" type="ORF">CD32_07140</name>
</gene>
<dbReference type="GO" id="GO:0002953">
    <property type="term" value="F:5'-deoxynucleotidase activity"/>
    <property type="evidence" value="ECO:0007669"/>
    <property type="project" value="InterPro"/>
</dbReference>
<evidence type="ECO:0000313" key="4">
    <source>
        <dbReference type="EMBL" id="KGR86162.1"/>
    </source>
</evidence>
<dbReference type="eggNOG" id="COG1896">
    <property type="taxonomic scope" value="Bacteria"/>
</dbReference>
<evidence type="ECO:0000313" key="5">
    <source>
        <dbReference type="Proteomes" id="UP000030437"/>
    </source>
</evidence>
<sequence>MEKILELMKLGQRLKEELRHSWLPTGRRESVAEHTWSVALMAIALEPYLSKEVKMERLLKMVVIHDLVEAYAKDVPLFYTIDDQEARAVKYENESKAIKQIRDLLGGNGGQELYDIWMEFEQKETYEARIVYALDKLEAQIQQNEADIRTWLPIEHEMVFMLGQYTAFDPALDELRKQVEAEGEKKLEAANINTNILKNPKEQRE</sequence>
<keyword evidence="1" id="KW-0479">Metal-binding</keyword>
<reference evidence="4 5" key="1">
    <citation type="submission" date="2014-02" db="EMBL/GenBank/DDBJ databases">
        <title>Draft genome sequence of Lysinibacillus odysseyi NBRC 100172.</title>
        <authorList>
            <person name="Zhang F."/>
            <person name="Wang G."/>
            <person name="Zhang L."/>
        </authorList>
    </citation>
    <scope>NUCLEOTIDE SEQUENCE [LARGE SCALE GENOMIC DNA]</scope>
    <source>
        <strain evidence="4 5">NBRC 100172</strain>
    </source>
</reference>
<dbReference type="GO" id="GO:0046872">
    <property type="term" value="F:metal ion binding"/>
    <property type="evidence" value="ECO:0007669"/>
    <property type="project" value="UniProtKB-KW"/>
</dbReference>
<evidence type="ECO:0000259" key="3">
    <source>
        <dbReference type="Pfam" id="PF13023"/>
    </source>
</evidence>
<dbReference type="AlphaFoldDB" id="A0A0A3JGL0"/>
<evidence type="ECO:0000256" key="2">
    <source>
        <dbReference type="ARBA" id="ARBA00022801"/>
    </source>
</evidence>
<dbReference type="InterPro" id="IPR039356">
    <property type="entry name" value="YfbR/HDDC2"/>
</dbReference>
<keyword evidence="5" id="KW-1185">Reference proteome</keyword>
<feature type="domain" description="HD" evidence="3">
    <location>
        <begin position="12"/>
        <end position="169"/>
    </location>
</feature>
<accession>A0A0A3JGL0</accession>
<protein>
    <submittedName>
        <fullName evidence="4">HAD family hydrolase</fullName>
    </submittedName>
</protein>
<evidence type="ECO:0000256" key="1">
    <source>
        <dbReference type="ARBA" id="ARBA00022723"/>
    </source>
</evidence>
<dbReference type="SUPFAM" id="SSF109604">
    <property type="entry name" value="HD-domain/PDEase-like"/>
    <property type="match status" value="1"/>
</dbReference>
<dbReference type="PANTHER" id="PTHR11845">
    <property type="entry name" value="5'-DEOXYNUCLEOTIDASE HDDC2"/>
    <property type="match status" value="1"/>
</dbReference>
<comment type="caution">
    <text evidence="4">The sequence shown here is derived from an EMBL/GenBank/DDBJ whole genome shotgun (WGS) entry which is preliminary data.</text>
</comment>
<dbReference type="EMBL" id="JPVP01000052">
    <property type="protein sequence ID" value="KGR86162.1"/>
    <property type="molecule type" value="Genomic_DNA"/>
</dbReference>
<dbReference type="Proteomes" id="UP000030437">
    <property type="component" value="Unassembled WGS sequence"/>
</dbReference>
<dbReference type="STRING" id="1220589.CD32_07140"/>
<dbReference type="OrthoDB" id="9796032at2"/>
<organism evidence="4 5">
    <name type="scientific">Lysinibacillus odysseyi 34hs-1 = NBRC 100172</name>
    <dbReference type="NCBI Taxonomy" id="1220589"/>
    <lineage>
        <taxon>Bacteria</taxon>
        <taxon>Bacillati</taxon>
        <taxon>Bacillota</taxon>
        <taxon>Bacilli</taxon>
        <taxon>Bacillales</taxon>
        <taxon>Bacillaceae</taxon>
        <taxon>Lysinibacillus</taxon>
    </lineage>
</organism>
<name>A0A0A3JGL0_9BACI</name>
<dbReference type="PANTHER" id="PTHR11845:SF13">
    <property type="entry name" value="5'-DEOXYNUCLEOTIDASE HDDC2"/>
    <property type="match status" value="1"/>
</dbReference>
<dbReference type="Pfam" id="PF13023">
    <property type="entry name" value="HD_3"/>
    <property type="match status" value="1"/>
</dbReference>
<dbReference type="RefSeq" id="WP_036152831.1">
    <property type="nucleotide sequence ID" value="NZ_AVCX01000009.1"/>
</dbReference>
<proteinExistence type="predicted"/>